<proteinExistence type="predicted"/>
<name>A0A0G4IRG6_PLABS</name>
<protein>
    <recommendedName>
        <fullName evidence="3">EVE domain-containing protein</fullName>
    </recommendedName>
</protein>
<evidence type="ECO:0000313" key="1">
    <source>
        <dbReference type="EMBL" id="CEO97787.1"/>
    </source>
</evidence>
<dbReference type="Gene3D" id="3.10.590.10">
    <property type="entry name" value="ph1033 like domains"/>
    <property type="match status" value="1"/>
</dbReference>
<evidence type="ECO:0008006" key="3">
    <source>
        <dbReference type="Google" id="ProtNLM"/>
    </source>
</evidence>
<sequence>MGGLKPRLRSGARFWVGLTNRGQAKRYVNEEFYPFPNDPTADVVRYGDWIALYAGRASRSTYAPEVRRFTAFGIVLKSMPYPVRNGHDTQFRIAMRYMNVVNPVSVDLLDTQLRFLRRMPVDVRRRRIVPANGLIEVDKHDYLIIARFLCADPLWNFDTRR</sequence>
<dbReference type="Proteomes" id="UP000039324">
    <property type="component" value="Unassembled WGS sequence"/>
</dbReference>
<dbReference type="InterPro" id="IPR015947">
    <property type="entry name" value="PUA-like_sf"/>
</dbReference>
<gene>
    <name evidence="1" type="ORF">PBRA_005901</name>
</gene>
<dbReference type="EMBL" id="CDSF01000080">
    <property type="protein sequence ID" value="CEO97787.1"/>
    <property type="molecule type" value="Genomic_DNA"/>
</dbReference>
<accession>A0A0G4IRG6</accession>
<reference evidence="1 2" key="1">
    <citation type="submission" date="2015-02" db="EMBL/GenBank/DDBJ databases">
        <authorList>
            <person name="Chooi Y.-H."/>
        </authorList>
    </citation>
    <scope>NUCLEOTIDE SEQUENCE [LARGE SCALE GENOMIC DNA]</scope>
    <source>
        <strain evidence="1">E3</strain>
    </source>
</reference>
<keyword evidence="2" id="KW-1185">Reference proteome</keyword>
<evidence type="ECO:0000313" key="2">
    <source>
        <dbReference type="Proteomes" id="UP000039324"/>
    </source>
</evidence>
<organism evidence="1 2">
    <name type="scientific">Plasmodiophora brassicae</name>
    <name type="common">Clubroot disease agent</name>
    <dbReference type="NCBI Taxonomy" id="37360"/>
    <lineage>
        <taxon>Eukaryota</taxon>
        <taxon>Sar</taxon>
        <taxon>Rhizaria</taxon>
        <taxon>Endomyxa</taxon>
        <taxon>Phytomyxea</taxon>
        <taxon>Plasmodiophorida</taxon>
        <taxon>Plasmodiophoridae</taxon>
        <taxon>Plasmodiophora</taxon>
    </lineage>
</organism>
<dbReference type="SUPFAM" id="SSF88697">
    <property type="entry name" value="PUA domain-like"/>
    <property type="match status" value="1"/>
</dbReference>
<dbReference type="AlphaFoldDB" id="A0A0G4IRG6"/>